<name>A0A1Z5J508_9LACO</name>
<dbReference type="Proteomes" id="UP000223370">
    <property type="component" value="Unassembled WGS sequence"/>
</dbReference>
<organism evidence="3 4">
    <name type="scientific">Secundilactobacillus silagincola</name>
    <dbReference type="NCBI Taxonomy" id="1714681"/>
    <lineage>
        <taxon>Bacteria</taxon>
        <taxon>Bacillati</taxon>
        <taxon>Bacillota</taxon>
        <taxon>Bacilli</taxon>
        <taxon>Lactobacillales</taxon>
        <taxon>Lactobacillaceae</taxon>
        <taxon>Secundilactobacillus</taxon>
    </lineage>
</organism>
<dbReference type="OrthoDB" id="9812484at2"/>
<evidence type="ECO:0000256" key="1">
    <source>
        <dbReference type="ARBA" id="ARBA00023125"/>
    </source>
</evidence>
<dbReference type="Gene3D" id="1.10.357.10">
    <property type="entry name" value="Tetracycline Repressor, domain 2"/>
    <property type="match status" value="1"/>
</dbReference>
<evidence type="ECO:0000313" key="4">
    <source>
        <dbReference type="Proteomes" id="UP000223370"/>
    </source>
</evidence>
<reference evidence="3 4" key="1">
    <citation type="submission" date="2015-11" db="EMBL/GenBank/DDBJ databases">
        <title>Draft genome sequences of new species of the genus Lactobacillus isolated from orchardgrass silage.</title>
        <authorList>
            <person name="Tohno M."/>
            <person name="Tanizawa Y."/>
            <person name="Arita M."/>
        </authorList>
    </citation>
    <scope>NUCLEOTIDE SEQUENCE [LARGE SCALE GENOMIC DNA]</scope>
    <source>
        <strain evidence="3 4">IWT5</strain>
    </source>
</reference>
<dbReference type="EMBL" id="BCMJ01000016">
    <property type="protein sequence ID" value="GAX09154.1"/>
    <property type="molecule type" value="Genomic_DNA"/>
</dbReference>
<dbReference type="Pfam" id="PF00440">
    <property type="entry name" value="TetR_N"/>
    <property type="match status" value="1"/>
</dbReference>
<dbReference type="SUPFAM" id="SSF46689">
    <property type="entry name" value="Homeodomain-like"/>
    <property type="match status" value="1"/>
</dbReference>
<dbReference type="AlphaFoldDB" id="A0A1Z5J508"/>
<comment type="caution">
    <text evidence="3">The sequence shown here is derived from an EMBL/GenBank/DDBJ whole genome shotgun (WGS) entry which is preliminary data.</text>
</comment>
<dbReference type="InterPro" id="IPR009057">
    <property type="entry name" value="Homeodomain-like_sf"/>
</dbReference>
<evidence type="ECO:0000313" key="3">
    <source>
        <dbReference type="EMBL" id="GAX09154.1"/>
    </source>
</evidence>
<proteinExistence type="predicted"/>
<gene>
    <name evidence="3" type="primary">tetR_25</name>
    <name evidence="3" type="ORF">IWT5_02337</name>
</gene>
<dbReference type="InterPro" id="IPR001647">
    <property type="entry name" value="HTH_TetR"/>
</dbReference>
<sequence length="170" mass="19796">MVSATFEHLPVEKQSRIRQALLNEFSHYPLADAQVARIVKDANIARGAFYKYFDDLTDAYRYLFGVAMVEIHRTMPKRPTLDNIDEYVDSIRKFILEADEAGYRQLIKLHYQYNEGFLGRRPTTIPSDADSAKEWAITALYHQTVRDVVLDPESMDERIKQLRVVLQNVK</sequence>
<accession>A0A1Z5J508</accession>
<dbReference type="GO" id="GO:0003677">
    <property type="term" value="F:DNA binding"/>
    <property type="evidence" value="ECO:0007669"/>
    <property type="project" value="UniProtKB-KW"/>
</dbReference>
<protein>
    <submittedName>
        <fullName evidence="3">TetR family transcriptional regulator</fullName>
    </submittedName>
</protein>
<keyword evidence="1" id="KW-0238">DNA-binding</keyword>
<dbReference type="RefSeq" id="WP_098826435.1">
    <property type="nucleotide sequence ID" value="NZ_BCMJ01000016.1"/>
</dbReference>
<evidence type="ECO:0000259" key="2">
    <source>
        <dbReference type="Pfam" id="PF00440"/>
    </source>
</evidence>
<feature type="domain" description="HTH tetR-type" evidence="2">
    <location>
        <begin position="19"/>
        <end position="54"/>
    </location>
</feature>
<keyword evidence="4" id="KW-1185">Reference proteome</keyword>